<evidence type="ECO:0000256" key="6">
    <source>
        <dbReference type="ARBA" id="ARBA00022898"/>
    </source>
</evidence>
<dbReference type="AlphaFoldDB" id="A0A507BW79"/>
<dbReference type="FunFam" id="3.40.640.10:FF:000064">
    <property type="entry name" value="Aspartate aminotransferase"/>
    <property type="match status" value="1"/>
</dbReference>
<comment type="miscellaneous">
    <text evidence="7">In eukaryotes there are cytoplasmic, mitochondrial and chloroplastic isozymes.</text>
</comment>
<evidence type="ECO:0000256" key="2">
    <source>
        <dbReference type="ARBA" id="ARBA00007441"/>
    </source>
</evidence>
<dbReference type="Gene3D" id="3.40.640.10">
    <property type="entry name" value="Type I PLP-dependent aspartate aminotransferase-like (Major domain)"/>
    <property type="match status" value="1"/>
</dbReference>
<keyword evidence="5 7" id="KW-0808">Transferase</keyword>
<gene>
    <name evidence="9" type="ORF">SmJEL517_g03553</name>
</gene>
<dbReference type="InterPro" id="IPR015424">
    <property type="entry name" value="PyrdxlP-dep_Trfase"/>
</dbReference>
<dbReference type="InterPro" id="IPR000796">
    <property type="entry name" value="Asp_trans"/>
</dbReference>
<evidence type="ECO:0000259" key="8">
    <source>
        <dbReference type="Pfam" id="PF00155"/>
    </source>
</evidence>
<keyword evidence="4 7" id="KW-0032">Aminotransferase</keyword>
<comment type="caution">
    <text evidence="9">The sequence shown here is derived from an EMBL/GenBank/DDBJ whole genome shotgun (WGS) entry which is preliminary data.</text>
</comment>
<comment type="cofactor">
    <cofactor evidence="1">
        <name>pyridoxal 5'-phosphate</name>
        <dbReference type="ChEBI" id="CHEBI:597326"/>
    </cofactor>
</comment>
<dbReference type="GO" id="GO:0030170">
    <property type="term" value="F:pyridoxal phosphate binding"/>
    <property type="evidence" value="ECO:0007669"/>
    <property type="project" value="InterPro"/>
</dbReference>
<comment type="subunit">
    <text evidence="3 7">Homodimer.</text>
</comment>
<dbReference type="GO" id="GO:0006532">
    <property type="term" value="P:aspartate biosynthetic process"/>
    <property type="evidence" value="ECO:0007669"/>
    <property type="project" value="TreeGrafter"/>
</dbReference>
<dbReference type="PANTHER" id="PTHR11879">
    <property type="entry name" value="ASPARTATE AMINOTRANSFERASE"/>
    <property type="match status" value="1"/>
</dbReference>
<dbReference type="GeneID" id="42004778"/>
<dbReference type="CDD" id="cd00609">
    <property type="entry name" value="AAT_like"/>
    <property type="match status" value="1"/>
</dbReference>
<dbReference type="OrthoDB" id="6752799at2759"/>
<evidence type="ECO:0000256" key="5">
    <source>
        <dbReference type="ARBA" id="ARBA00022679"/>
    </source>
</evidence>
<organism evidence="9 10">
    <name type="scientific">Synchytrium microbalum</name>
    <dbReference type="NCBI Taxonomy" id="1806994"/>
    <lineage>
        <taxon>Eukaryota</taxon>
        <taxon>Fungi</taxon>
        <taxon>Fungi incertae sedis</taxon>
        <taxon>Chytridiomycota</taxon>
        <taxon>Chytridiomycota incertae sedis</taxon>
        <taxon>Chytridiomycetes</taxon>
        <taxon>Synchytriales</taxon>
        <taxon>Synchytriaceae</taxon>
        <taxon>Synchytrium</taxon>
    </lineage>
</organism>
<protein>
    <recommendedName>
        <fullName evidence="7">Aspartate aminotransferase</fullName>
        <ecNumber evidence="7">2.6.1.1</ecNumber>
    </recommendedName>
</protein>
<dbReference type="InterPro" id="IPR004839">
    <property type="entry name" value="Aminotransferase_I/II_large"/>
</dbReference>
<dbReference type="PRINTS" id="PR00799">
    <property type="entry name" value="TRANSAMINASE"/>
</dbReference>
<dbReference type="PANTHER" id="PTHR11879:SF55">
    <property type="entry name" value="GLUTAMATE OXALOACETATE TRANSAMINASE 1, ISOFORM B"/>
    <property type="match status" value="1"/>
</dbReference>
<dbReference type="RefSeq" id="XP_031024562.1">
    <property type="nucleotide sequence ID" value="XM_031169481.1"/>
</dbReference>
<dbReference type="InterPro" id="IPR015421">
    <property type="entry name" value="PyrdxlP-dep_Trfase_major"/>
</dbReference>
<dbReference type="SUPFAM" id="SSF53383">
    <property type="entry name" value="PLP-dependent transferases"/>
    <property type="match status" value="1"/>
</dbReference>
<dbReference type="InterPro" id="IPR015422">
    <property type="entry name" value="PyrdxlP-dep_Trfase_small"/>
</dbReference>
<dbReference type="Gene3D" id="3.90.1150.10">
    <property type="entry name" value="Aspartate Aminotransferase, domain 1"/>
    <property type="match status" value="1"/>
</dbReference>
<evidence type="ECO:0000256" key="3">
    <source>
        <dbReference type="ARBA" id="ARBA00011738"/>
    </source>
</evidence>
<sequence>MSGRPVGYIDALDSTCNWSALKTAQSLNLSAHLLFGPTRGSMYLDEQRMNRLMERCHNLRRFQVHKHFANLLKHARGLQALALCLDHDVDVCMGDETVTLFVTRNPVFKLNIKISNAVSSVSKAVFEKVEMAPPDAIFKVSNAFKADTDPKKINLGVGAYRDNNAKPWVLPVVRKAEKIILEDTTLDHEYLDMAGFAPFTEGSAKLILGASSSALKEGRVAAVQSISGTGGVRLAAELLIRFHKAPIYISNPTWANHHSIFGDAGFDIKTYPYWDPKTRGLAFEPMLATFKSAPAGSIILLHACAHNPTGVDPTPDQWKQMAEVIKERGHFPFFDCAYQGFASGDLDRDAWAVRYFVDQGFELLVAQSYAKNFGLYGERIGCVTAVLKTPEVATKVKSQLSRITRAMISTAPAFGARIVSLIFNNPQLYQEWIVNLKSMADRIIKMRQVTFDTLTQLKTPGTWNHIVDQIGMFSYTGLTPPQVKALADKFHIYLTDNGRISMAGLNDSNVKYFAESVDWVVRNIQ</sequence>
<evidence type="ECO:0000313" key="9">
    <source>
        <dbReference type="EMBL" id="TPX33620.1"/>
    </source>
</evidence>
<reference evidence="9 10" key="1">
    <citation type="journal article" date="2019" name="Sci. Rep.">
        <title>Comparative genomics of chytrid fungi reveal insights into the obligate biotrophic and pathogenic lifestyle of Synchytrium endobioticum.</title>
        <authorList>
            <person name="van de Vossenberg B.T.L.H."/>
            <person name="Warris S."/>
            <person name="Nguyen H.D.T."/>
            <person name="van Gent-Pelzer M.P.E."/>
            <person name="Joly D.L."/>
            <person name="van de Geest H.C."/>
            <person name="Bonants P.J.M."/>
            <person name="Smith D.S."/>
            <person name="Levesque C.A."/>
            <person name="van der Lee T.A.J."/>
        </authorList>
    </citation>
    <scope>NUCLEOTIDE SEQUENCE [LARGE SCALE GENOMIC DNA]</scope>
    <source>
        <strain evidence="9 10">JEL517</strain>
    </source>
</reference>
<evidence type="ECO:0000256" key="7">
    <source>
        <dbReference type="RuleBase" id="RU000480"/>
    </source>
</evidence>
<evidence type="ECO:0000313" key="10">
    <source>
        <dbReference type="Proteomes" id="UP000319731"/>
    </source>
</evidence>
<dbReference type="GO" id="GO:0005829">
    <property type="term" value="C:cytosol"/>
    <property type="evidence" value="ECO:0007669"/>
    <property type="project" value="TreeGrafter"/>
</dbReference>
<evidence type="ECO:0000256" key="1">
    <source>
        <dbReference type="ARBA" id="ARBA00001933"/>
    </source>
</evidence>
<dbReference type="EC" id="2.6.1.1" evidence="7"/>
<keyword evidence="6" id="KW-0663">Pyridoxal phosphate</keyword>
<dbReference type="InterPro" id="IPR004838">
    <property type="entry name" value="NHTrfase_class1_PyrdxlP-BS"/>
</dbReference>
<dbReference type="PROSITE" id="PS00105">
    <property type="entry name" value="AA_TRANSFER_CLASS_1"/>
    <property type="match status" value="1"/>
</dbReference>
<dbReference type="EMBL" id="QEAO01000019">
    <property type="protein sequence ID" value="TPX33620.1"/>
    <property type="molecule type" value="Genomic_DNA"/>
</dbReference>
<dbReference type="NCBIfam" id="NF006719">
    <property type="entry name" value="PRK09257.1"/>
    <property type="match status" value="1"/>
</dbReference>
<dbReference type="FunFam" id="3.90.1150.10:FF:000001">
    <property type="entry name" value="Aspartate aminotransferase"/>
    <property type="match status" value="1"/>
</dbReference>
<evidence type="ECO:0000256" key="4">
    <source>
        <dbReference type="ARBA" id="ARBA00022576"/>
    </source>
</evidence>
<proteinExistence type="inferred from homology"/>
<feature type="domain" description="Aminotransferase class I/classII large" evidence="8">
    <location>
        <begin position="151"/>
        <end position="516"/>
    </location>
</feature>
<dbReference type="Proteomes" id="UP000319731">
    <property type="component" value="Unassembled WGS sequence"/>
</dbReference>
<dbReference type="Pfam" id="PF00155">
    <property type="entry name" value="Aminotran_1_2"/>
    <property type="match status" value="1"/>
</dbReference>
<accession>A0A507BW79</accession>
<dbReference type="GO" id="GO:0004069">
    <property type="term" value="F:L-aspartate:2-oxoglutarate aminotransferase activity"/>
    <property type="evidence" value="ECO:0007669"/>
    <property type="project" value="UniProtKB-EC"/>
</dbReference>
<dbReference type="STRING" id="1806994.A0A507BW79"/>
<keyword evidence="10" id="KW-1185">Reference proteome</keyword>
<comment type="catalytic activity">
    <reaction evidence="7">
        <text>L-aspartate + 2-oxoglutarate = oxaloacetate + L-glutamate</text>
        <dbReference type="Rhea" id="RHEA:21824"/>
        <dbReference type="ChEBI" id="CHEBI:16452"/>
        <dbReference type="ChEBI" id="CHEBI:16810"/>
        <dbReference type="ChEBI" id="CHEBI:29985"/>
        <dbReference type="ChEBI" id="CHEBI:29991"/>
        <dbReference type="EC" id="2.6.1.1"/>
    </reaction>
</comment>
<comment type="similarity">
    <text evidence="2">Belongs to the class-I pyridoxal-phosphate-dependent aminotransferase family.</text>
</comment>
<name>A0A507BW79_9FUNG</name>